<evidence type="ECO:0000313" key="2">
    <source>
        <dbReference type="Proteomes" id="UP000278627"/>
    </source>
</evidence>
<evidence type="ECO:0000313" key="3">
    <source>
        <dbReference type="WBParaSite" id="BPAG_0000633901-mRNA-1"/>
    </source>
</evidence>
<dbReference type="Proteomes" id="UP000278627">
    <property type="component" value="Unassembled WGS sequence"/>
</dbReference>
<reference evidence="1 2" key="2">
    <citation type="submission" date="2018-11" db="EMBL/GenBank/DDBJ databases">
        <authorList>
            <consortium name="Pathogen Informatics"/>
        </authorList>
    </citation>
    <scope>NUCLEOTIDE SEQUENCE [LARGE SCALE GENOMIC DNA]</scope>
</reference>
<protein>
    <submittedName>
        <fullName evidence="1 3">Uncharacterized protein</fullName>
    </submittedName>
</protein>
<organism evidence="3">
    <name type="scientific">Brugia pahangi</name>
    <name type="common">Filarial nematode worm</name>
    <dbReference type="NCBI Taxonomy" id="6280"/>
    <lineage>
        <taxon>Eukaryota</taxon>
        <taxon>Metazoa</taxon>
        <taxon>Ecdysozoa</taxon>
        <taxon>Nematoda</taxon>
        <taxon>Chromadorea</taxon>
        <taxon>Rhabditida</taxon>
        <taxon>Spirurina</taxon>
        <taxon>Spiruromorpha</taxon>
        <taxon>Filarioidea</taxon>
        <taxon>Onchocercidae</taxon>
        <taxon>Brugia</taxon>
    </lineage>
</organism>
<dbReference type="STRING" id="6280.A0A0N4TDQ1"/>
<accession>A0A0N4TDQ1</accession>
<evidence type="ECO:0000313" key="1">
    <source>
        <dbReference type="EMBL" id="VDN87489.1"/>
    </source>
</evidence>
<dbReference type="EMBL" id="UZAD01005577">
    <property type="protein sequence ID" value="VDN87489.1"/>
    <property type="molecule type" value="Genomic_DNA"/>
</dbReference>
<keyword evidence="2" id="KW-1185">Reference proteome</keyword>
<dbReference type="AlphaFoldDB" id="A0A0N4TDQ1"/>
<sequence>MIFDVIFMVQHYCLYRNSGEGVTLSTSAESTMNDSDQSDINILPEVVDVNDEQHIVI</sequence>
<reference evidence="3" key="1">
    <citation type="submission" date="2017-02" db="UniProtKB">
        <authorList>
            <consortium name="WormBaseParasite"/>
        </authorList>
    </citation>
    <scope>IDENTIFICATION</scope>
</reference>
<name>A0A0N4TDQ1_BRUPA</name>
<proteinExistence type="predicted"/>
<gene>
    <name evidence="1" type="ORF">BPAG_LOCUS6303</name>
</gene>
<dbReference type="WBParaSite" id="BPAG_0000633901-mRNA-1">
    <property type="protein sequence ID" value="BPAG_0000633901-mRNA-1"/>
    <property type="gene ID" value="BPAG_0000633901"/>
</dbReference>